<feature type="region of interest" description="Disordered" evidence="3">
    <location>
        <begin position="142"/>
        <end position="209"/>
    </location>
</feature>
<organism evidence="4 5">
    <name type="scientific">Eremothecium sinecaudum</name>
    <dbReference type="NCBI Taxonomy" id="45286"/>
    <lineage>
        <taxon>Eukaryota</taxon>
        <taxon>Fungi</taxon>
        <taxon>Dikarya</taxon>
        <taxon>Ascomycota</taxon>
        <taxon>Saccharomycotina</taxon>
        <taxon>Saccharomycetes</taxon>
        <taxon>Saccharomycetales</taxon>
        <taxon>Saccharomycetaceae</taxon>
        <taxon>Eremothecium</taxon>
    </lineage>
</organism>
<dbReference type="GeneID" id="28725465"/>
<evidence type="ECO:0000313" key="5">
    <source>
        <dbReference type="Proteomes" id="UP000243052"/>
    </source>
</evidence>
<keyword evidence="5" id="KW-1185">Reference proteome</keyword>
<dbReference type="OrthoDB" id="263560at2759"/>
<dbReference type="PANTHER" id="PTHR21250">
    <property type="entry name" value="PRE-RRNA-PROCESSING PROTEIN TSR2 HOMOLOG"/>
    <property type="match status" value="1"/>
</dbReference>
<dbReference type="GO" id="GO:0006364">
    <property type="term" value="P:rRNA processing"/>
    <property type="evidence" value="ECO:0007669"/>
    <property type="project" value="UniProtKB-KW"/>
</dbReference>
<reference evidence="4 5" key="1">
    <citation type="submission" date="2016-01" db="EMBL/GenBank/DDBJ databases">
        <title>Genome sequence of the yeast Holleya sinecauda.</title>
        <authorList>
            <person name="Dietrich F.S."/>
        </authorList>
    </citation>
    <scope>NUCLEOTIDE SEQUENCE [LARGE SCALE GENOMIC DNA]</scope>
    <source>
        <strain evidence="4 5">ATCC 58844</strain>
    </source>
</reference>
<feature type="compositionally biased region" description="Acidic residues" evidence="3">
    <location>
        <begin position="159"/>
        <end position="181"/>
    </location>
</feature>
<evidence type="ECO:0000256" key="2">
    <source>
        <dbReference type="ARBA" id="ARBA00022552"/>
    </source>
</evidence>
<feature type="compositionally biased region" description="Basic and acidic residues" evidence="3">
    <location>
        <begin position="182"/>
        <end position="191"/>
    </location>
</feature>
<feature type="compositionally biased region" description="Polar residues" evidence="3">
    <location>
        <begin position="199"/>
        <end position="209"/>
    </location>
</feature>
<sequence>MSVHYDVTDYVEAPTGRGNLQFSDEKQQARFELGVAMMVYKWDALDIAVENQWGGPESAEKRDWISGIVVELFKKEKIVDVTLVEETLLYAMSDEFETNVEDDSALPIAAGIVSLYRQCEANEYSEIEKLYGEWQKRSERRASHKAVHVVEDPSNPDVSESEDGSDEEEDEDAMDIEEEDDAGKADQRDGPIVDENGFQLVQSKGSRRR</sequence>
<evidence type="ECO:0000313" key="4">
    <source>
        <dbReference type="EMBL" id="AMD22132.1"/>
    </source>
</evidence>
<dbReference type="EMBL" id="CP014247">
    <property type="protein sequence ID" value="AMD22132.1"/>
    <property type="molecule type" value="Genomic_DNA"/>
</dbReference>
<evidence type="ECO:0000256" key="3">
    <source>
        <dbReference type="SAM" id="MobiDB-lite"/>
    </source>
</evidence>
<dbReference type="InterPro" id="IPR019398">
    <property type="entry name" value="Pre-rRNA_process_TSR2"/>
</dbReference>
<comment type="similarity">
    <text evidence="1">Belongs to the TSR2 family.</text>
</comment>
<accession>A0A0X8HV72</accession>
<dbReference type="RefSeq" id="XP_017989128.1">
    <property type="nucleotide sequence ID" value="XM_018133709.1"/>
</dbReference>
<evidence type="ECO:0000256" key="1">
    <source>
        <dbReference type="ARBA" id="ARBA00006524"/>
    </source>
</evidence>
<protein>
    <submittedName>
        <fullName evidence="4">HGL208Cp</fullName>
    </submittedName>
</protein>
<dbReference type="Proteomes" id="UP000243052">
    <property type="component" value="Chromosome vii"/>
</dbReference>
<dbReference type="AlphaFoldDB" id="A0A0X8HV72"/>
<dbReference type="Pfam" id="PF10273">
    <property type="entry name" value="WGG"/>
    <property type="match status" value="1"/>
</dbReference>
<dbReference type="STRING" id="45286.A0A0X8HV72"/>
<name>A0A0X8HV72_9SACH</name>
<keyword evidence="2" id="KW-0698">rRNA processing</keyword>
<gene>
    <name evidence="4" type="ORF">AW171_hschr74145</name>
</gene>
<proteinExistence type="inferred from homology"/>